<reference evidence="11 12" key="1">
    <citation type="journal article" date="2007" name="Photosyn. Res.">
        <title>Complete nucleotide sequence of the freshwater unicellular cyanobacterium Synechococcus elongatus PCC 6301 chromosome: gene content and organization.</title>
        <authorList>
            <person name="Sugita C."/>
            <person name="Ogata K."/>
            <person name="Shikata M."/>
            <person name="Jikuya H."/>
            <person name="Takano J."/>
            <person name="Furumichi M."/>
            <person name="Kanehisa M."/>
            <person name="Omata T."/>
            <person name="Sugiura M."/>
            <person name="Sugita M."/>
        </authorList>
    </citation>
    <scope>NUCLEOTIDE SEQUENCE [LARGE SCALE GENOMIC DNA]</scope>
    <source>
        <strain evidence="12">ATCC 27144 / PCC 6301 / SAUG 1402/1</strain>
    </source>
</reference>
<protein>
    <submittedName>
        <fullName evidence="11">Biopolymer transport ExbB like protein</fullName>
    </submittedName>
</protein>
<dbReference type="KEGG" id="syc:syc1677_d"/>
<name>A0A0H3K6Y9_SYNP6</name>
<evidence type="ECO:0000256" key="9">
    <source>
        <dbReference type="SAM" id="Phobius"/>
    </source>
</evidence>
<evidence type="ECO:0000313" key="11">
    <source>
        <dbReference type="EMBL" id="BAD79867.1"/>
    </source>
</evidence>
<sequence length="216" mass="23414">MNILTLFQKGGLAMLPLTGLSILALGTIFERAWFWYALLKQESQIVHRVLDAADQDWDLAAEVASRAKNSPIGRFLAAPLQLQQPDPELFRLALEASAEEELANMRRGDKLLEAVIAISPLLGLLGTVLGLIQTLGNLRIGDLGSSSTAGVSAGIGEALITTATGLIVAIVALAAYRVFQGLIVQQMKVFRRAGNQLELMYRQAWARRGLPSQPLR</sequence>
<evidence type="ECO:0000256" key="6">
    <source>
        <dbReference type="ARBA" id="ARBA00022989"/>
    </source>
</evidence>
<evidence type="ECO:0000256" key="1">
    <source>
        <dbReference type="ARBA" id="ARBA00004651"/>
    </source>
</evidence>
<feature type="transmembrane region" description="Helical" evidence="9">
    <location>
        <begin position="111"/>
        <end position="135"/>
    </location>
</feature>
<dbReference type="AlphaFoldDB" id="A0A0H3K6Y9"/>
<feature type="transmembrane region" description="Helical" evidence="9">
    <location>
        <begin position="155"/>
        <end position="179"/>
    </location>
</feature>
<proteinExistence type="inferred from homology"/>
<keyword evidence="6 9" id="KW-1133">Transmembrane helix</keyword>
<evidence type="ECO:0000256" key="7">
    <source>
        <dbReference type="ARBA" id="ARBA00023136"/>
    </source>
</evidence>
<dbReference type="Pfam" id="PF01618">
    <property type="entry name" value="MotA_ExbB"/>
    <property type="match status" value="1"/>
</dbReference>
<evidence type="ECO:0000256" key="4">
    <source>
        <dbReference type="ARBA" id="ARBA00022692"/>
    </source>
</evidence>
<comment type="subcellular location">
    <subcellularLocation>
        <location evidence="1">Cell membrane</location>
        <topology evidence="1">Multi-pass membrane protein</topology>
    </subcellularLocation>
    <subcellularLocation>
        <location evidence="8">Membrane</location>
        <topology evidence="8">Multi-pass membrane protein</topology>
    </subcellularLocation>
</comment>
<dbReference type="PANTHER" id="PTHR30625:SF15">
    <property type="entry name" value="BIOPOLYMER TRANSPORT PROTEIN EXBB"/>
    <property type="match status" value="1"/>
</dbReference>
<evidence type="ECO:0000256" key="8">
    <source>
        <dbReference type="RuleBase" id="RU004057"/>
    </source>
</evidence>
<gene>
    <name evidence="11" type="primary">exbB2</name>
    <name evidence="11" type="ordered locus">syc1677_d</name>
</gene>
<keyword evidence="3" id="KW-1003">Cell membrane</keyword>
<dbReference type="RefSeq" id="WP_011243987.1">
    <property type="nucleotide sequence ID" value="NC_006576.1"/>
</dbReference>
<dbReference type="eggNOG" id="COG0811">
    <property type="taxonomic scope" value="Bacteria"/>
</dbReference>
<dbReference type="Proteomes" id="UP000001175">
    <property type="component" value="Chromosome"/>
</dbReference>
<evidence type="ECO:0000256" key="5">
    <source>
        <dbReference type="ARBA" id="ARBA00022927"/>
    </source>
</evidence>
<feature type="domain" description="MotA/TolQ/ExbB proton channel" evidence="10">
    <location>
        <begin position="68"/>
        <end position="190"/>
    </location>
</feature>
<evidence type="ECO:0000256" key="3">
    <source>
        <dbReference type="ARBA" id="ARBA00022475"/>
    </source>
</evidence>
<comment type="similarity">
    <text evidence="8">Belongs to the exbB/tolQ family.</text>
</comment>
<evidence type="ECO:0000313" key="12">
    <source>
        <dbReference type="Proteomes" id="UP000001175"/>
    </source>
</evidence>
<keyword evidence="5 8" id="KW-0653">Protein transport</keyword>
<dbReference type="GO" id="GO:0005886">
    <property type="term" value="C:plasma membrane"/>
    <property type="evidence" value="ECO:0007669"/>
    <property type="project" value="UniProtKB-SubCell"/>
</dbReference>
<keyword evidence="7 9" id="KW-0472">Membrane</keyword>
<keyword evidence="4 9" id="KW-0812">Transmembrane</keyword>
<organism evidence="11 12">
    <name type="scientific">Synechococcus sp. (strain ATCC 27144 / PCC 6301 / SAUG 1402/1)</name>
    <name type="common">Anacystis nidulans</name>
    <dbReference type="NCBI Taxonomy" id="269084"/>
    <lineage>
        <taxon>Bacteria</taxon>
        <taxon>Bacillati</taxon>
        <taxon>Cyanobacteriota</taxon>
        <taxon>Cyanophyceae</taxon>
        <taxon>Synechococcales</taxon>
        <taxon>Synechococcaceae</taxon>
        <taxon>Synechococcus</taxon>
    </lineage>
</organism>
<evidence type="ECO:0000259" key="10">
    <source>
        <dbReference type="Pfam" id="PF01618"/>
    </source>
</evidence>
<feature type="transmembrane region" description="Helical" evidence="9">
    <location>
        <begin position="12"/>
        <end position="38"/>
    </location>
</feature>
<dbReference type="InterPro" id="IPR002898">
    <property type="entry name" value="MotA_ExbB_proton_chnl"/>
</dbReference>
<dbReference type="PANTHER" id="PTHR30625">
    <property type="entry name" value="PROTEIN TOLQ"/>
    <property type="match status" value="1"/>
</dbReference>
<accession>A0A0H3K6Y9</accession>
<evidence type="ECO:0000256" key="2">
    <source>
        <dbReference type="ARBA" id="ARBA00022448"/>
    </source>
</evidence>
<dbReference type="GO" id="GO:0017038">
    <property type="term" value="P:protein import"/>
    <property type="evidence" value="ECO:0007669"/>
    <property type="project" value="TreeGrafter"/>
</dbReference>
<keyword evidence="2 8" id="KW-0813">Transport</keyword>
<dbReference type="EMBL" id="AP008231">
    <property type="protein sequence ID" value="BAD79867.1"/>
    <property type="molecule type" value="Genomic_DNA"/>
</dbReference>
<dbReference type="InterPro" id="IPR050790">
    <property type="entry name" value="ExbB/TolQ_transport"/>
</dbReference>